<feature type="region of interest" description="Disordered" evidence="1">
    <location>
        <begin position="83"/>
        <end position="108"/>
    </location>
</feature>
<dbReference type="GO" id="GO:0030246">
    <property type="term" value="F:carbohydrate binding"/>
    <property type="evidence" value="ECO:0007669"/>
    <property type="project" value="InterPro"/>
</dbReference>
<protein>
    <submittedName>
        <fullName evidence="3">Uncharacterized protein</fullName>
    </submittedName>
</protein>
<dbReference type="AlphaFoldDB" id="A0A7S4HXV7"/>
<dbReference type="GO" id="GO:0005576">
    <property type="term" value="C:extracellular region"/>
    <property type="evidence" value="ECO:0007669"/>
    <property type="project" value="InterPro"/>
</dbReference>
<dbReference type="Gene3D" id="2.10.10.90">
    <property type="match status" value="1"/>
</dbReference>
<organism evidence="3">
    <name type="scientific">Odontella aurita</name>
    <dbReference type="NCBI Taxonomy" id="265563"/>
    <lineage>
        <taxon>Eukaryota</taxon>
        <taxon>Sar</taxon>
        <taxon>Stramenopiles</taxon>
        <taxon>Ochrophyta</taxon>
        <taxon>Bacillariophyta</taxon>
        <taxon>Mediophyceae</taxon>
        <taxon>Biddulphiophycidae</taxon>
        <taxon>Eupodiscales</taxon>
        <taxon>Odontellaceae</taxon>
        <taxon>Odontella</taxon>
    </lineage>
</organism>
<feature type="chain" id="PRO_5031008474" evidence="2">
    <location>
        <begin position="38"/>
        <end position="466"/>
    </location>
</feature>
<keyword evidence="2" id="KW-0732">Signal</keyword>
<evidence type="ECO:0000256" key="1">
    <source>
        <dbReference type="SAM" id="MobiDB-lite"/>
    </source>
</evidence>
<reference evidence="3" key="1">
    <citation type="submission" date="2021-01" db="EMBL/GenBank/DDBJ databases">
        <authorList>
            <person name="Corre E."/>
            <person name="Pelletier E."/>
            <person name="Niang G."/>
            <person name="Scheremetjew M."/>
            <person name="Finn R."/>
            <person name="Kale V."/>
            <person name="Holt S."/>
            <person name="Cochrane G."/>
            <person name="Meng A."/>
            <person name="Brown T."/>
            <person name="Cohen L."/>
        </authorList>
    </citation>
    <scope>NUCLEOTIDE SEQUENCE</scope>
    <source>
        <strain evidence="3">Isolate 1302-5</strain>
    </source>
</reference>
<name>A0A7S4HXV7_9STRA</name>
<dbReference type="SUPFAM" id="SSF51055">
    <property type="entry name" value="Carbohydrate binding domain"/>
    <property type="match status" value="1"/>
</dbReference>
<feature type="signal peptide" evidence="2">
    <location>
        <begin position="1"/>
        <end position="37"/>
    </location>
</feature>
<sequence length="466" mass="49467">MHKKWSGQGEPKKPPIMKPIFCSLLALLTFDIPALDALPSPKSAIHSVEETSAAVEELTDASELFSNSRRSAAYGHGRKLELCDAQSSSTSPTEPSTGTVPAYTGTPPPSGGLGTLHEWTPGMYLEAGQLFVYNDEIYRVQQTHTATEPYYPNVNGVVSALYALQPFDGFWRPGAWYYRGYAVIDDDCNRYRCIHSHQSQVDWVPGGTPTLWVMDNSISDLELASRGDTAIIVDSADAVLDALNQIVAQLGADPSTDPDLTQFEKELYDVVPDLQAFICFLNGRVPLDATAGEALKNKIMANPAIQALATLVDEEVTTAGEIRNLLETNPSLKELAVTNEFLDEIEGLADDDVVTGWWANGILPTIPGTTPTGNRRLGGRMLGFWDVVAGIALGVAGVASVVVGVVQAVACGPCGIPAIVGGASAIVGSLESFGVDVPFLDGGGLQVTCTSNCNISPTGLRLAGLD</sequence>
<evidence type="ECO:0000313" key="3">
    <source>
        <dbReference type="EMBL" id="CAE2212551.1"/>
    </source>
</evidence>
<dbReference type="InterPro" id="IPR036573">
    <property type="entry name" value="CBM_sf_5/12"/>
</dbReference>
<gene>
    <name evidence="3" type="ORF">OAUR00152_LOCUS5097</name>
</gene>
<dbReference type="GO" id="GO:0004553">
    <property type="term" value="F:hydrolase activity, hydrolyzing O-glycosyl compounds"/>
    <property type="evidence" value="ECO:0007669"/>
    <property type="project" value="InterPro"/>
</dbReference>
<evidence type="ECO:0000256" key="2">
    <source>
        <dbReference type="SAM" id="SignalP"/>
    </source>
</evidence>
<accession>A0A7S4HXV7</accession>
<dbReference type="EMBL" id="HBKQ01007596">
    <property type="protein sequence ID" value="CAE2212551.1"/>
    <property type="molecule type" value="Transcribed_RNA"/>
</dbReference>
<feature type="compositionally biased region" description="Low complexity" evidence="1">
    <location>
        <begin position="87"/>
        <end position="105"/>
    </location>
</feature>
<proteinExistence type="predicted"/>
<dbReference type="GO" id="GO:0005975">
    <property type="term" value="P:carbohydrate metabolic process"/>
    <property type="evidence" value="ECO:0007669"/>
    <property type="project" value="InterPro"/>
</dbReference>